<dbReference type="GO" id="GO:0005886">
    <property type="term" value="C:plasma membrane"/>
    <property type="evidence" value="ECO:0007669"/>
    <property type="project" value="UniProtKB-SubCell"/>
</dbReference>
<dbReference type="GO" id="GO:0006508">
    <property type="term" value="P:proteolysis"/>
    <property type="evidence" value="ECO:0007669"/>
    <property type="project" value="UniProtKB-KW"/>
</dbReference>
<evidence type="ECO:0000256" key="2">
    <source>
        <dbReference type="ARBA" id="ARBA00022475"/>
    </source>
</evidence>
<comment type="subcellular location">
    <subcellularLocation>
        <location evidence="1">Cell membrane</location>
        <topology evidence="1">Multi-pass membrane protein</topology>
    </subcellularLocation>
</comment>
<dbReference type="AlphaFoldDB" id="A0A7G9SBU8"/>
<name>A0A7G9SBU8_9SPHN</name>
<gene>
    <name evidence="9" type="ORF">H9L12_01410</name>
</gene>
<evidence type="ECO:0000256" key="4">
    <source>
        <dbReference type="ARBA" id="ARBA00022692"/>
    </source>
</evidence>
<dbReference type="GO" id="GO:0008233">
    <property type="term" value="F:peptidase activity"/>
    <property type="evidence" value="ECO:0007669"/>
    <property type="project" value="UniProtKB-KW"/>
</dbReference>
<dbReference type="InterPro" id="IPR019127">
    <property type="entry name" value="Exosortase"/>
</dbReference>
<keyword evidence="6 8" id="KW-1133">Transmembrane helix</keyword>
<keyword evidence="3" id="KW-0645">Protease</keyword>
<organism evidence="9 10">
    <name type="scientific">Sphingomonas rhizophila</name>
    <dbReference type="NCBI Taxonomy" id="2071607"/>
    <lineage>
        <taxon>Bacteria</taxon>
        <taxon>Pseudomonadati</taxon>
        <taxon>Pseudomonadota</taxon>
        <taxon>Alphaproteobacteria</taxon>
        <taxon>Sphingomonadales</taxon>
        <taxon>Sphingomonadaceae</taxon>
        <taxon>Sphingomonas</taxon>
    </lineage>
</organism>
<dbReference type="InterPro" id="IPR026392">
    <property type="entry name" value="Exo/Archaeosortase_dom"/>
</dbReference>
<feature type="transmembrane region" description="Helical" evidence="8">
    <location>
        <begin position="76"/>
        <end position="97"/>
    </location>
</feature>
<feature type="transmembrane region" description="Helical" evidence="8">
    <location>
        <begin position="35"/>
        <end position="64"/>
    </location>
</feature>
<dbReference type="Proteomes" id="UP000515955">
    <property type="component" value="Chromosome"/>
</dbReference>
<evidence type="ECO:0000313" key="10">
    <source>
        <dbReference type="Proteomes" id="UP000515955"/>
    </source>
</evidence>
<proteinExistence type="predicted"/>
<evidence type="ECO:0000256" key="8">
    <source>
        <dbReference type="SAM" id="Phobius"/>
    </source>
</evidence>
<keyword evidence="7 8" id="KW-0472">Membrane</keyword>
<evidence type="ECO:0000256" key="5">
    <source>
        <dbReference type="ARBA" id="ARBA00022801"/>
    </source>
</evidence>
<dbReference type="NCBIfam" id="TIGR04178">
    <property type="entry name" value="exo_archaeo"/>
    <property type="match status" value="1"/>
</dbReference>
<evidence type="ECO:0000256" key="7">
    <source>
        <dbReference type="ARBA" id="ARBA00023136"/>
    </source>
</evidence>
<accession>A0A7G9SBU8</accession>
<dbReference type="Pfam" id="PF09721">
    <property type="entry name" value="Exosortase_EpsH"/>
    <property type="match status" value="1"/>
</dbReference>
<evidence type="ECO:0000256" key="3">
    <source>
        <dbReference type="ARBA" id="ARBA00022670"/>
    </source>
</evidence>
<evidence type="ECO:0000313" key="9">
    <source>
        <dbReference type="EMBL" id="QNN65323.1"/>
    </source>
</evidence>
<keyword evidence="5" id="KW-0378">Hydrolase</keyword>
<sequence>MLIAAACAGLNSIISLSAICLLYAWLRHQSNVRHLLLLGLAVLPIAVFANFVRVLVLILITYYLGEAAAQGFLHEFAGLVMFSIALITIFAVDEALLRFSNRRTTRKAAA</sequence>
<feature type="transmembrane region" description="Helical" evidence="8">
    <location>
        <begin position="6"/>
        <end position="26"/>
    </location>
</feature>
<dbReference type="KEGG" id="srhi:H9L12_01410"/>
<reference evidence="9 10" key="1">
    <citation type="submission" date="2020-08" db="EMBL/GenBank/DDBJ databases">
        <title>Genome sequence of Sphingomonas rhizophila KACC 19189T.</title>
        <authorList>
            <person name="Hyun D.-W."/>
            <person name="Bae J.-W."/>
        </authorList>
    </citation>
    <scope>NUCLEOTIDE SEQUENCE [LARGE SCALE GENOMIC DNA]</scope>
    <source>
        <strain evidence="9 10">KACC 19189</strain>
    </source>
</reference>
<keyword evidence="10" id="KW-1185">Reference proteome</keyword>
<dbReference type="EMBL" id="CP060717">
    <property type="protein sequence ID" value="QNN65323.1"/>
    <property type="molecule type" value="Genomic_DNA"/>
</dbReference>
<evidence type="ECO:0000256" key="6">
    <source>
        <dbReference type="ARBA" id="ARBA00022989"/>
    </source>
</evidence>
<keyword evidence="2" id="KW-1003">Cell membrane</keyword>
<protein>
    <submittedName>
        <fullName evidence="9">Archaeosortase/exosortase family protein</fullName>
    </submittedName>
</protein>
<evidence type="ECO:0000256" key="1">
    <source>
        <dbReference type="ARBA" id="ARBA00004651"/>
    </source>
</evidence>
<keyword evidence="4 8" id="KW-0812">Transmembrane</keyword>